<reference evidence="2" key="1">
    <citation type="journal article" date="2019" name="Int. J. Syst. Evol. Microbiol.">
        <title>The Global Catalogue of Microorganisms (GCM) 10K type strain sequencing project: providing services to taxonomists for standard genome sequencing and annotation.</title>
        <authorList>
            <consortium name="The Broad Institute Genomics Platform"/>
            <consortium name="The Broad Institute Genome Sequencing Center for Infectious Disease"/>
            <person name="Wu L."/>
            <person name="Ma J."/>
        </authorList>
    </citation>
    <scope>NUCLEOTIDE SEQUENCE [LARGE SCALE GENOMIC DNA]</scope>
    <source>
        <strain evidence="2">ICMP 6774ER</strain>
    </source>
</reference>
<evidence type="ECO:0008006" key="3">
    <source>
        <dbReference type="Google" id="ProtNLM"/>
    </source>
</evidence>
<protein>
    <recommendedName>
        <fullName evidence="3">Secreted protein</fullName>
    </recommendedName>
</protein>
<evidence type="ECO:0000313" key="1">
    <source>
        <dbReference type="EMBL" id="MFD1932852.1"/>
    </source>
</evidence>
<proteinExistence type="predicted"/>
<accession>A0ABW4STD8</accession>
<gene>
    <name evidence="1" type="ORF">ACFSKW_15350</name>
</gene>
<dbReference type="EMBL" id="JBHUFV010000022">
    <property type="protein sequence ID" value="MFD1932852.1"/>
    <property type="molecule type" value="Genomic_DNA"/>
</dbReference>
<dbReference type="Proteomes" id="UP001597368">
    <property type="component" value="Unassembled WGS sequence"/>
</dbReference>
<comment type="caution">
    <text evidence="1">The sequence shown here is derived from an EMBL/GenBank/DDBJ whole genome shotgun (WGS) entry which is preliminary data.</text>
</comment>
<organism evidence="1 2">
    <name type="scientific">Nonomuraea mangrovi</name>
    <dbReference type="NCBI Taxonomy" id="2316207"/>
    <lineage>
        <taxon>Bacteria</taxon>
        <taxon>Bacillati</taxon>
        <taxon>Actinomycetota</taxon>
        <taxon>Actinomycetes</taxon>
        <taxon>Streptosporangiales</taxon>
        <taxon>Streptosporangiaceae</taxon>
        <taxon>Nonomuraea</taxon>
    </lineage>
</organism>
<dbReference type="RefSeq" id="WP_379572895.1">
    <property type="nucleotide sequence ID" value="NZ_JBHUFV010000022.1"/>
</dbReference>
<sequence>MKKARAAVLMVVVAFLAVIGIVASPVLTFVTEGRCGQEYDRIDEALVPFDILDARPPGAVPHGERGSGCDTDDYFASVDRSYRPARQQTSQEDVVSYYRAIALRHGWQVVSGEGSPDGEECVVKGVEGSQVQMSVWFPPDAGGDYSVSVSTWPCDR</sequence>
<name>A0ABW4STD8_9ACTN</name>
<evidence type="ECO:0000313" key="2">
    <source>
        <dbReference type="Proteomes" id="UP001597368"/>
    </source>
</evidence>
<keyword evidence="2" id="KW-1185">Reference proteome</keyword>